<dbReference type="InterPro" id="IPR036291">
    <property type="entry name" value="NAD(P)-bd_dom_sf"/>
</dbReference>
<dbReference type="InterPro" id="IPR022383">
    <property type="entry name" value="Lactate/malate_DH_C"/>
</dbReference>
<dbReference type="EC" id="1.1.1.37" evidence="3"/>
<organism evidence="10 11">
    <name type="scientific">Trypanosoma equiperdum</name>
    <dbReference type="NCBI Taxonomy" id="5694"/>
    <lineage>
        <taxon>Eukaryota</taxon>
        <taxon>Discoba</taxon>
        <taxon>Euglenozoa</taxon>
        <taxon>Kinetoplastea</taxon>
        <taxon>Metakinetoplastina</taxon>
        <taxon>Trypanosomatida</taxon>
        <taxon>Trypanosomatidae</taxon>
        <taxon>Trypanosoma</taxon>
    </lineage>
</organism>
<dbReference type="GO" id="GO:0030060">
    <property type="term" value="F:L-malate dehydrogenase (NAD+) activity"/>
    <property type="evidence" value="ECO:0007669"/>
    <property type="project" value="UniProtKB-EC"/>
</dbReference>
<dbReference type="InterPro" id="IPR015955">
    <property type="entry name" value="Lactate_DH/Glyco_Ohase_4_C"/>
</dbReference>
<dbReference type="EMBL" id="CZPT02000380">
    <property type="protein sequence ID" value="SCU65730.1"/>
    <property type="molecule type" value="Genomic_DNA"/>
</dbReference>
<keyword evidence="6" id="KW-0520">NAD</keyword>
<accession>A0A1G4I278</accession>
<feature type="domain" description="Lactate/malate dehydrogenase N-terminal" evidence="8">
    <location>
        <begin position="16"/>
        <end position="169"/>
    </location>
</feature>
<dbReference type="AlphaFoldDB" id="A0A1G4I278"/>
<evidence type="ECO:0000256" key="3">
    <source>
        <dbReference type="ARBA" id="ARBA00012995"/>
    </source>
</evidence>
<evidence type="ECO:0000256" key="4">
    <source>
        <dbReference type="ARBA" id="ARBA00022532"/>
    </source>
</evidence>
<dbReference type="FunFam" id="3.40.50.720:FF:000268">
    <property type="entry name" value="Malate dehydrogenase"/>
    <property type="match status" value="1"/>
</dbReference>
<comment type="caution">
    <text evidence="10">The sequence shown here is derived from an EMBL/GenBank/DDBJ whole genome shotgun (WGS) entry which is preliminary data.</text>
</comment>
<feature type="domain" description="Lactate/malate dehydrogenase C-terminal" evidence="9">
    <location>
        <begin position="171"/>
        <end position="344"/>
    </location>
</feature>
<evidence type="ECO:0000259" key="8">
    <source>
        <dbReference type="Pfam" id="PF00056"/>
    </source>
</evidence>
<name>A0A1G4I278_TRYEQ</name>
<dbReference type="PANTHER" id="PTHR11540">
    <property type="entry name" value="MALATE AND LACTATE DEHYDROGENASE"/>
    <property type="match status" value="1"/>
</dbReference>
<evidence type="ECO:0000256" key="7">
    <source>
        <dbReference type="RuleBase" id="RU003369"/>
    </source>
</evidence>
<dbReference type="Pfam" id="PF00056">
    <property type="entry name" value="Ldh_1_N"/>
    <property type="match status" value="1"/>
</dbReference>
<comment type="subunit">
    <text evidence="2">Homodimer.</text>
</comment>
<gene>
    <name evidence="10" type="ORF">TEOVI_000647700</name>
</gene>
<evidence type="ECO:0000256" key="6">
    <source>
        <dbReference type="ARBA" id="ARBA00023027"/>
    </source>
</evidence>
<protein>
    <recommendedName>
        <fullName evidence="3">malate dehydrogenase</fullName>
        <ecNumber evidence="3">1.1.1.37</ecNumber>
    </recommendedName>
</protein>
<sequence>MVIFFGRAQTRRVTGKVVVFGATTNVGKHLSLLLTLCPQVKELCCFDPLNDVTLRMTETRVRGIVKDLSHIDTGVVLRAVDDPQQWEPAMRNAQLVLICTGSIPNPSRLQRDLALAECAPEYLVAMELVARAAPHAIVGIASGPVNSLVPLAREVLLRHSAFDPRKLFGITSRDVMRTRVLFAKELHMNPYDVNVHVVGGKGDATVCPLITQTGFQLPHQRMVQLCEEVQRPENFTAGDHNSTGCRVDSQNVQGQEKFTCPTLSTANAAYEWVTSIMKAQRGDRGITECSFVESSIKRETPFFSSRIELGEEGAAQLLPLGALTPYEEELVAAAVPLIVEDVEAGLRLSKTGVDAVS</sequence>
<evidence type="ECO:0000259" key="9">
    <source>
        <dbReference type="Pfam" id="PF02866"/>
    </source>
</evidence>
<keyword evidence="5 7" id="KW-0560">Oxidoreductase</keyword>
<dbReference type="GO" id="GO:0006099">
    <property type="term" value="P:tricarboxylic acid cycle"/>
    <property type="evidence" value="ECO:0007669"/>
    <property type="project" value="UniProtKB-KW"/>
</dbReference>
<dbReference type="SUPFAM" id="SSF56327">
    <property type="entry name" value="LDH C-terminal domain-like"/>
    <property type="match status" value="1"/>
</dbReference>
<dbReference type="InterPro" id="IPR001236">
    <property type="entry name" value="Lactate/malate_DH_N"/>
</dbReference>
<reference evidence="10" key="1">
    <citation type="submission" date="2016-09" db="EMBL/GenBank/DDBJ databases">
        <authorList>
            <person name="Hebert L."/>
            <person name="Moumen B."/>
        </authorList>
    </citation>
    <scope>NUCLEOTIDE SEQUENCE [LARGE SCALE GENOMIC DNA]</scope>
    <source>
        <strain evidence="10">OVI</strain>
    </source>
</reference>
<evidence type="ECO:0000256" key="5">
    <source>
        <dbReference type="ARBA" id="ARBA00023002"/>
    </source>
</evidence>
<dbReference type="RefSeq" id="XP_067077281.1">
    <property type="nucleotide sequence ID" value="XM_067221180.1"/>
</dbReference>
<evidence type="ECO:0000256" key="1">
    <source>
        <dbReference type="ARBA" id="ARBA00008824"/>
    </source>
</evidence>
<proteinExistence type="inferred from homology"/>
<dbReference type="SUPFAM" id="SSF51735">
    <property type="entry name" value="NAD(P)-binding Rossmann-fold domains"/>
    <property type="match status" value="1"/>
</dbReference>
<keyword evidence="11" id="KW-1185">Reference proteome</keyword>
<dbReference type="PANTHER" id="PTHR11540:SF48">
    <property type="entry name" value="DEHYDROGENASE, PUTATIVE-RELATED"/>
    <property type="match status" value="1"/>
</dbReference>
<dbReference type="Gene3D" id="3.40.50.720">
    <property type="entry name" value="NAD(P)-binding Rossmann-like Domain"/>
    <property type="match status" value="1"/>
</dbReference>
<dbReference type="VEuPathDB" id="TriTrypDB:TEOVI_000647700"/>
<comment type="similarity">
    <text evidence="1">Belongs to the LDH/MDH superfamily. MDH type 1 family.</text>
</comment>
<dbReference type="GeneID" id="92380411"/>
<dbReference type="Gene3D" id="3.90.110.10">
    <property type="entry name" value="Lactate dehydrogenase/glycoside hydrolase, family 4, C-terminal"/>
    <property type="match status" value="1"/>
</dbReference>
<dbReference type="Pfam" id="PF02866">
    <property type="entry name" value="Ldh_1_C"/>
    <property type="match status" value="1"/>
</dbReference>
<evidence type="ECO:0000313" key="11">
    <source>
        <dbReference type="Proteomes" id="UP000195570"/>
    </source>
</evidence>
<keyword evidence="4" id="KW-0816">Tricarboxylic acid cycle</keyword>
<dbReference type="GO" id="GO:0005737">
    <property type="term" value="C:cytoplasm"/>
    <property type="evidence" value="ECO:0007669"/>
    <property type="project" value="TreeGrafter"/>
</dbReference>
<dbReference type="Proteomes" id="UP000195570">
    <property type="component" value="Unassembled WGS sequence"/>
</dbReference>
<evidence type="ECO:0000313" key="10">
    <source>
        <dbReference type="EMBL" id="SCU65730.1"/>
    </source>
</evidence>
<evidence type="ECO:0000256" key="2">
    <source>
        <dbReference type="ARBA" id="ARBA00011738"/>
    </source>
</evidence>